<dbReference type="KEGG" id="sur:STAUR_0477"/>
<protein>
    <submittedName>
        <fullName evidence="16">TonB-dependent receptor</fullName>
    </submittedName>
</protein>
<keyword evidence="2" id="KW-0813">Transport</keyword>
<dbReference type="HOGENOM" id="CLU_016085_0_0_7"/>
<keyword evidence="13" id="KW-0732">Signal</keyword>
<dbReference type="InterPro" id="IPR036942">
    <property type="entry name" value="Beta-barrel_TonB_sf"/>
</dbReference>
<dbReference type="Pfam" id="PF00593">
    <property type="entry name" value="TonB_dep_Rec_b-barrel"/>
    <property type="match status" value="1"/>
</dbReference>
<evidence type="ECO:0000256" key="3">
    <source>
        <dbReference type="ARBA" id="ARBA00022452"/>
    </source>
</evidence>
<dbReference type="InterPro" id="IPR037066">
    <property type="entry name" value="Plug_dom_sf"/>
</dbReference>
<reference evidence="16 17" key="1">
    <citation type="journal article" date="2011" name="Mol. Biol. Evol.">
        <title>Comparative genomic analysis of fruiting body formation in Myxococcales.</title>
        <authorList>
            <person name="Huntley S."/>
            <person name="Hamann N."/>
            <person name="Wegener-Feldbrugge S."/>
            <person name="Treuner-Lange A."/>
            <person name="Kube M."/>
            <person name="Reinhardt R."/>
            <person name="Klages S."/>
            <person name="Muller R."/>
            <person name="Ronning C.M."/>
            <person name="Nierman W.C."/>
            <person name="Sogaard-Andersen L."/>
        </authorList>
    </citation>
    <scope>NUCLEOTIDE SEQUENCE [LARGE SCALE GENOMIC DNA]</scope>
    <source>
        <strain evidence="16 17">DW4/3-1</strain>
    </source>
</reference>
<keyword evidence="16" id="KW-0675">Receptor</keyword>
<evidence type="ECO:0000256" key="13">
    <source>
        <dbReference type="SAM" id="SignalP"/>
    </source>
</evidence>
<dbReference type="Pfam" id="PF07715">
    <property type="entry name" value="Plug"/>
    <property type="match status" value="1"/>
</dbReference>
<dbReference type="AlphaFoldDB" id="E3FRU6"/>
<feature type="domain" description="TonB-dependent receptor-like beta-barrel" evidence="14">
    <location>
        <begin position="377"/>
        <end position="707"/>
    </location>
</feature>
<dbReference type="PANTHER" id="PTHR32552">
    <property type="entry name" value="FERRICHROME IRON RECEPTOR-RELATED"/>
    <property type="match status" value="1"/>
</dbReference>
<comment type="subcellular location">
    <subcellularLocation>
        <location evidence="1">Cell outer membrane</location>
        <topology evidence="1">Multi-pass membrane protein</topology>
    </subcellularLocation>
</comment>
<feature type="compositionally biased region" description="Low complexity" evidence="12">
    <location>
        <begin position="84"/>
        <end position="99"/>
    </location>
</feature>
<evidence type="ECO:0000256" key="10">
    <source>
        <dbReference type="ARBA" id="ARBA00023237"/>
    </source>
</evidence>
<feature type="domain" description="TonB-dependent receptor plug" evidence="15">
    <location>
        <begin position="117"/>
        <end position="222"/>
    </location>
</feature>
<dbReference type="STRING" id="378806.STAUR_0477"/>
<feature type="chain" id="PRO_5003169029" evidence="13">
    <location>
        <begin position="46"/>
        <end position="753"/>
    </location>
</feature>
<keyword evidence="10" id="KW-0998">Cell outer membrane</keyword>
<evidence type="ECO:0000313" key="17">
    <source>
        <dbReference type="Proteomes" id="UP000001351"/>
    </source>
</evidence>
<feature type="compositionally biased region" description="Low complexity" evidence="12">
    <location>
        <begin position="66"/>
        <end position="76"/>
    </location>
</feature>
<sequence>MRPRVTCARTSWRRARWGRTVPRKRRSMSAFWLLCALLASSPVESGPGEEDPVVPTSGVAPEGSRPSSVPAAEAIPSPEPETPPTGEGAPAPEGAQTPPVAGTTVRAARPARSASEVTLDREILQSAPRTGAVDLLRLVPGLVVSQHGGEGKAHQLFLRGFDALHGQDVELNVGGLPVNEVSHVHALGYADLNFVIPEVVRELKVTEGSYRAFQGDFAVAGTVRMELGLEEPGVLLAGTVGQYGQRRVVAAVRPGDDEETFAAVELGEGRGFGPRRSFGKASLLAQAATELETGAGAVRVRALAGSYTTRFDTPGVVREDDVRAGREDFYAAPLGRQGGSAVRHQLLLGMELPRSGSSRTGVEVFGIVTDLRLRNNFTGFRVDERGDGLEQTHDARTLGVRLEHRRRFSVWGREVAGELGLGARRDGAEQTQRRYRESDGTFFSEEVDASFVQTDVWGYVEAQVPLGRWRLLLGGRADALGVNVFDALAFRDPRYYDGRGYSRSAFGVHAGGKAGLELALTERWRLFASYGDGFRSPQARSLAEGERAPFVSVRGAELGARREGARLAGQLSLFGSQVKDDFFFDHTVGTTVFTGETVRAGATAALQARPWEGVTAALSATGAHARVTATDTLLPYFAPLVARADVGWERELRVWGEALEVSAGTGLTLIGPRPLPFDEYSRAVFLADVQWGVRRGALGLRLEVKNLLDARWRDGEFVYGSRMDPEAPASLVPSRHFTAGTPRTASLTLEVHL</sequence>
<feature type="signal peptide" evidence="13">
    <location>
        <begin position="1"/>
        <end position="45"/>
    </location>
</feature>
<dbReference type="InterPro" id="IPR039426">
    <property type="entry name" value="TonB-dep_rcpt-like"/>
</dbReference>
<keyword evidence="5" id="KW-0812">Transmembrane</keyword>
<evidence type="ECO:0000256" key="12">
    <source>
        <dbReference type="SAM" id="MobiDB-lite"/>
    </source>
</evidence>
<keyword evidence="17" id="KW-1185">Reference proteome</keyword>
<dbReference type="PANTHER" id="PTHR32552:SF81">
    <property type="entry name" value="TONB-DEPENDENT OUTER MEMBRANE RECEPTOR"/>
    <property type="match status" value="1"/>
</dbReference>
<dbReference type="eggNOG" id="COG4206">
    <property type="taxonomic scope" value="Bacteria"/>
</dbReference>
<evidence type="ECO:0000256" key="4">
    <source>
        <dbReference type="ARBA" id="ARBA00022496"/>
    </source>
</evidence>
<keyword evidence="6" id="KW-0408">Iron</keyword>
<accession>E3FRU6</accession>
<name>E3FRU6_STIAD</name>
<dbReference type="EMBL" id="CP002271">
    <property type="protein sequence ID" value="ADO68281.1"/>
    <property type="molecule type" value="Genomic_DNA"/>
</dbReference>
<keyword evidence="9 11" id="KW-0472">Membrane</keyword>
<comment type="similarity">
    <text evidence="11">Belongs to the TonB-dependent receptor family.</text>
</comment>
<evidence type="ECO:0000256" key="8">
    <source>
        <dbReference type="ARBA" id="ARBA00023077"/>
    </source>
</evidence>
<dbReference type="GO" id="GO:0009279">
    <property type="term" value="C:cell outer membrane"/>
    <property type="evidence" value="ECO:0007669"/>
    <property type="project" value="UniProtKB-SubCell"/>
</dbReference>
<dbReference type="SUPFAM" id="SSF56935">
    <property type="entry name" value="Porins"/>
    <property type="match status" value="1"/>
</dbReference>
<evidence type="ECO:0000256" key="2">
    <source>
        <dbReference type="ARBA" id="ARBA00022448"/>
    </source>
</evidence>
<dbReference type="InterPro" id="IPR012910">
    <property type="entry name" value="Plug_dom"/>
</dbReference>
<feature type="region of interest" description="Disordered" evidence="12">
    <location>
        <begin position="42"/>
        <end position="116"/>
    </location>
</feature>
<dbReference type="Proteomes" id="UP000001351">
    <property type="component" value="Chromosome"/>
</dbReference>
<evidence type="ECO:0000256" key="1">
    <source>
        <dbReference type="ARBA" id="ARBA00004571"/>
    </source>
</evidence>
<evidence type="ECO:0000259" key="15">
    <source>
        <dbReference type="Pfam" id="PF07715"/>
    </source>
</evidence>
<evidence type="ECO:0000259" key="14">
    <source>
        <dbReference type="Pfam" id="PF00593"/>
    </source>
</evidence>
<keyword evidence="8 11" id="KW-0798">TonB box</keyword>
<dbReference type="GO" id="GO:0006826">
    <property type="term" value="P:iron ion transport"/>
    <property type="evidence" value="ECO:0007669"/>
    <property type="project" value="UniProtKB-KW"/>
</dbReference>
<proteinExistence type="inferred from homology"/>
<keyword evidence="7" id="KW-0406">Ion transport</keyword>
<evidence type="ECO:0000313" key="16">
    <source>
        <dbReference type="EMBL" id="ADO68281.1"/>
    </source>
</evidence>
<dbReference type="InterPro" id="IPR000531">
    <property type="entry name" value="Beta-barrel_TonB"/>
</dbReference>
<dbReference type="Gene3D" id="2.170.130.10">
    <property type="entry name" value="TonB-dependent receptor, plug domain"/>
    <property type="match status" value="1"/>
</dbReference>
<evidence type="ECO:0000256" key="9">
    <source>
        <dbReference type="ARBA" id="ARBA00023136"/>
    </source>
</evidence>
<evidence type="ECO:0000256" key="6">
    <source>
        <dbReference type="ARBA" id="ARBA00023004"/>
    </source>
</evidence>
<keyword evidence="4" id="KW-0410">Iron transport</keyword>
<gene>
    <name evidence="16" type="ordered locus">STAUR_0477</name>
</gene>
<evidence type="ECO:0000256" key="11">
    <source>
        <dbReference type="RuleBase" id="RU003357"/>
    </source>
</evidence>
<keyword evidence="3" id="KW-1134">Transmembrane beta strand</keyword>
<evidence type="ECO:0000256" key="7">
    <source>
        <dbReference type="ARBA" id="ARBA00023065"/>
    </source>
</evidence>
<dbReference type="Gene3D" id="2.40.170.20">
    <property type="entry name" value="TonB-dependent receptor, beta-barrel domain"/>
    <property type="match status" value="1"/>
</dbReference>
<organism evidence="16 17">
    <name type="scientific">Stigmatella aurantiaca (strain DW4/3-1)</name>
    <dbReference type="NCBI Taxonomy" id="378806"/>
    <lineage>
        <taxon>Bacteria</taxon>
        <taxon>Pseudomonadati</taxon>
        <taxon>Myxococcota</taxon>
        <taxon>Myxococcia</taxon>
        <taxon>Myxococcales</taxon>
        <taxon>Cystobacterineae</taxon>
        <taxon>Archangiaceae</taxon>
        <taxon>Stigmatella</taxon>
    </lineage>
</organism>
<evidence type="ECO:0000256" key="5">
    <source>
        <dbReference type="ARBA" id="ARBA00022692"/>
    </source>
</evidence>